<organism evidence="1 2">
    <name type="scientific">Candidatus Criblamydia sequanensis CRIB-18</name>
    <dbReference type="NCBI Taxonomy" id="1437425"/>
    <lineage>
        <taxon>Bacteria</taxon>
        <taxon>Pseudomonadati</taxon>
        <taxon>Chlamydiota</taxon>
        <taxon>Chlamydiia</taxon>
        <taxon>Parachlamydiales</taxon>
        <taxon>Candidatus Criblamydiaceae</taxon>
        <taxon>Candidatus Criblamydia</taxon>
    </lineage>
</organism>
<evidence type="ECO:0000313" key="1">
    <source>
        <dbReference type="EMBL" id="CDR33186.1"/>
    </source>
</evidence>
<accession>A0A090CY73</accession>
<evidence type="ECO:0008006" key="3">
    <source>
        <dbReference type="Google" id="ProtNLM"/>
    </source>
</evidence>
<protein>
    <recommendedName>
        <fullName evidence="3">Endonuclease/exonuclease/phosphatase domain-containing protein</fullName>
    </recommendedName>
</protein>
<dbReference type="Proteomes" id="UP000031552">
    <property type="component" value="Unassembled WGS sequence"/>
</dbReference>
<keyword evidence="2" id="KW-1185">Reference proteome</keyword>
<evidence type="ECO:0000313" key="2">
    <source>
        <dbReference type="Proteomes" id="UP000031552"/>
    </source>
</evidence>
<comment type="caution">
    <text evidence="1">The sequence shown here is derived from an EMBL/GenBank/DDBJ whole genome shotgun (WGS) entry which is preliminary data.</text>
</comment>
<dbReference type="eggNOG" id="ENOG5033VWV">
    <property type="taxonomic scope" value="Bacteria"/>
</dbReference>
<dbReference type="Gene3D" id="3.60.10.10">
    <property type="entry name" value="Endonuclease/exonuclease/phosphatase"/>
    <property type="match status" value="1"/>
</dbReference>
<dbReference type="AlphaFoldDB" id="A0A090CY73"/>
<proteinExistence type="predicted"/>
<dbReference type="EMBL" id="CCEJ010000001">
    <property type="protein sequence ID" value="CDR33186.1"/>
    <property type="molecule type" value="Genomic_DNA"/>
</dbReference>
<dbReference type="STRING" id="1437425.CSEC_0347"/>
<dbReference type="OrthoDB" id="9793162at2"/>
<reference evidence="1" key="1">
    <citation type="submission" date="2013-12" db="EMBL/GenBank/DDBJ databases">
        <authorList>
            <person name="Linke B."/>
        </authorList>
    </citation>
    <scope>NUCLEOTIDE SEQUENCE [LARGE SCALE GENOMIC DNA]</scope>
    <source>
        <strain evidence="1">CRIB-18</strain>
    </source>
</reference>
<dbReference type="InterPro" id="IPR036691">
    <property type="entry name" value="Endo/exonu/phosph_ase_sf"/>
</dbReference>
<dbReference type="RefSeq" id="WP_041016665.1">
    <property type="nucleotide sequence ID" value="NZ_CCEJ010000001.1"/>
</dbReference>
<reference evidence="1" key="2">
    <citation type="submission" date="2014-09" db="EMBL/GenBank/DDBJ databases">
        <title>Criblamydia sequanensis harbors a mega-plasmid encoding arsenite resistance.</title>
        <authorList>
            <person name="Bertelli C."/>
            <person name="Goesmann A."/>
            <person name="Greub G."/>
        </authorList>
    </citation>
    <scope>NUCLEOTIDE SEQUENCE [LARGE SCALE GENOMIC DNA]</scope>
    <source>
        <strain evidence="1">CRIB-18</strain>
    </source>
</reference>
<dbReference type="SUPFAM" id="SSF56219">
    <property type="entry name" value="DNase I-like"/>
    <property type="match status" value="1"/>
</dbReference>
<gene>
    <name evidence="1" type="ORF">CSEC_0347</name>
</gene>
<name>A0A090CY73_9BACT</name>
<sequence length="337" mass="38271">MQEARPIKLFSQDSFTPILPFDESNPLDPEVQSDHVEVGLKVNGHVINAWNISNPKFHSFFGIGEKPPFRQTHLYVSNPFEKGVLEEALRRKIKSQIKVIAKRFVEGKVNIQIIVEGYSLFYSDLIKKVEKLGLNTFFLVSHLNNRPTNWNERWNVTALMINTEKFTIHESQTFFSQYYDREDFDKGKNFVLPYAIIEDKETREKMIIAGAHISGCPSQFPKTALELLAQTIGLIFQKTQGEIDIIIAGDFNTTPEYLEKGLFPFLPPSASLIKAPYPTHVNPKSHAANYDQAVVILGSKETKGIYKKLKEKHLSAASQALIGSIQKSRIKFLSSQD</sequence>